<reference evidence="1 2" key="1">
    <citation type="submission" date="2018-08" db="EMBL/GenBank/DDBJ databases">
        <title>A genome reference for cultivated species of the human gut microbiota.</title>
        <authorList>
            <person name="Zou Y."/>
            <person name="Xue W."/>
            <person name="Luo G."/>
        </authorList>
    </citation>
    <scope>NUCLEOTIDE SEQUENCE [LARGE SCALE GENOMIC DNA]</scope>
    <source>
        <strain evidence="1 2">AF24-4</strain>
    </source>
</reference>
<evidence type="ECO:0000313" key="2">
    <source>
        <dbReference type="Proteomes" id="UP000285820"/>
    </source>
</evidence>
<proteinExistence type="predicted"/>
<dbReference type="Proteomes" id="UP000285820">
    <property type="component" value="Unassembled WGS sequence"/>
</dbReference>
<evidence type="ECO:0000313" key="1">
    <source>
        <dbReference type="EMBL" id="RGR63436.1"/>
    </source>
</evidence>
<comment type="caution">
    <text evidence="1">The sequence shown here is derived from an EMBL/GenBank/DDBJ whole genome shotgun (WGS) entry which is preliminary data.</text>
</comment>
<accession>A0A3R6AF03</accession>
<protein>
    <submittedName>
        <fullName evidence="1">Uncharacterized protein</fullName>
    </submittedName>
</protein>
<dbReference type="AlphaFoldDB" id="A0A3R6AF03"/>
<organism evidence="1 2">
    <name type="scientific">Roseburia inulinivorans</name>
    <dbReference type="NCBI Taxonomy" id="360807"/>
    <lineage>
        <taxon>Bacteria</taxon>
        <taxon>Bacillati</taxon>
        <taxon>Bacillota</taxon>
        <taxon>Clostridia</taxon>
        <taxon>Lachnospirales</taxon>
        <taxon>Lachnospiraceae</taxon>
        <taxon>Roseburia</taxon>
    </lineage>
</organism>
<gene>
    <name evidence="1" type="ORF">DWY29_17145</name>
</gene>
<name>A0A3R6AF03_9FIRM</name>
<dbReference type="EMBL" id="QRUN01000063">
    <property type="protein sequence ID" value="RGR63436.1"/>
    <property type="molecule type" value="Genomic_DNA"/>
</dbReference>
<sequence>MGYEPPYKPGTSVTEIQLTENATYVRVYDKVNSRMQGGWVMKAEDIGGLTPQEIQNKFALPNIPKYICDVNLEAGTRLRAGEVNPLFGFDGGAIGTAVGESLEKVDGGKKRSLLEIVGDSLVLGGVSKGLNFVAHTAITFDAYYWMGTVLNKEYL</sequence>